<evidence type="ECO:0000313" key="15">
    <source>
        <dbReference type="EMBL" id="CAF3806671.1"/>
    </source>
</evidence>
<reference evidence="15" key="1">
    <citation type="submission" date="2021-02" db="EMBL/GenBank/DDBJ databases">
        <authorList>
            <person name="Nowell W R."/>
        </authorList>
    </citation>
    <scope>NUCLEOTIDE SEQUENCE</scope>
</reference>
<dbReference type="Pfam" id="PF13349">
    <property type="entry name" value="DUF4097"/>
    <property type="match status" value="1"/>
</dbReference>
<dbReference type="InterPro" id="IPR011333">
    <property type="entry name" value="SKP1/BTB/POZ_sf"/>
</dbReference>
<dbReference type="InterPro" id="IPR025164">
    <property type="entry name" value="Toastrack_DUF4097"/>
</dbReference>
<evidence type="ECO:0000256" key="8">
    <source>
        <dbReference type="ARBA" id="ARBA00022989"/>
    </source>
</evidence>
<feature type="domain" description="BTB" evidence="14">
    <location>
        <begin position="446"/>
        <end position="547"/>
    </location>
</feature>
<evidence type="ECO:0000256" key="5">
    <source>
        <dbReference type="ARBA" id="ARBA00022826"/>
    </source>
</evidence>
<evidence type="ECO:0000256" key="1">
    <source>
        <dbReference type="ARBA" id="ARBA00004141"/>
    </source>
</evidence>
<keyword evidence="11" id="KW-0407">Ion channel</keyword>
<protein>
    <recommendedName>
        <fullName evidence="14">BTB domain-containing protein</fullName>
    </recommendedName>
</protein>
<evidence type="ECO:0000313" key="16">
    <source>
        <dbReference type="Proteomes" id="UP000681720"/>
    </source>
</evidence>
<proteinExistence type="predicted"/>
<dbReference type="PANTHER" id="PTHR11537:SF113">
    <property type="entry name" value="POTASSIUM VOLTAGE-GATED CHANNEL PROTEIN SHAKER"/>
    <property type="match status" value="1"/>
</dbReference>
<dbReference type="InterPro" id="IPR005821">
    <property type="entry name" value="Ion_trans_dom"/>
</dbReference>
<dbReference type="Pfam" id="PF00520">
    <property type="entry name" value="Ion_trans"/>
    <property type="match status" value="1"/>
</dbReference>
<evidence type="ECO:0000256" key="3">
    <source>
        <dbReference type="ARBA" id="ARBA00022538"/>
    </source>
</evidence>
<evidence type="ECO:0000256" key="4">
    <source>
        <dbReference type="ARBA" id="ARBA00022692"/>
    </source>
</evidence>
<evidence type="ECO:0000256" key="2">
    <source>
        <dbReference type="ARBA" id="ARBA00022448"/>
    </source>
</evidence>
<dbReference type="InterPro" id="IPR003131">
    <property type="entry name" value="T1-type_BTB"/>
</dbReference>
<dbReference type="InterPro" id="IPR027359">
    <property type="entry name" value="Volt_channel_dom_sf"/>
</dbReference>
<sequence length="950" mass="108126">MICFSHTRVLAVRPNLKGLSSLIKQPWRFFGGLDTSPSSVMRNAEVQTIYTETVNVVNQGRLEVKCPFNVYVTPIHQKDFPRLDKAFFTIYGDSGFQFSKETWNKLFTFSSLYNADARILRVFGQFTELGEKQLRDQAHTLEINCQIPPHYELDVICTDNNNVNVEYLQSSGMHIQTKQGECSLKNIVADSIVVHSQKGNITCLGSLHGVVDLSTARDGTIRGSKLQGSHVGLKVENGDIQLKSLFSEYFHLKGQKGNFRIGTLHGDGIVKLHSGSIHIKSVDGNVDVRCEEGDAKVFFIATDRSKIRVQQGNVTLGVIDTTNVRLNLAGKRVQIAEEAEHFHRHTVHKDGIVRVKGYISDKSADSSIDVDAPNGTIELNVRDWFSTLKLDRHVDHIQTIYKNPKWTGQTVSKLEHLQSIIDLRRRKSYNHTNSKNGRKPDNQNDSRIVINISGLRFETFKSTLERHPNTLIGNVQRRAYFYDKIHDEYFFDRHRLCFESILYFYQSGRLRRPDNVALDTFLEEITFFDLGVDALRQVRKDENVEEAQKVTLPQNQFCRHVWANLEYPQYSMTAKIINIFSVILILLSAFGLAFETVPGNIGADYNRSKINIGGSLLVDSSNKTCGPCFPNFQSPLCIIQLICIGFFTVEFVLRLISCPSFFNFIKSLPNWIDFLALVADYISLTIFLLRNHETLCMLAIYSQLNILRMLRLIRVIKLYRIFQHFKTLRVLGSTLKESIPDFIILLSFLSLSGFLFGAAIYFAEHDKNRLVFDSIPTATYYGIITLTAVGYGDITPVTPLGRGLACLAAIYGVSVVSMLVSVLVDRYQRVYARKHLLEEEYAENAVLNDSMLMSNNNDKSVESQIDMEKQFESIPEYYDHPEIRQDDDQPSGKVRFIIGYLSDDDDDDVDDDDDDDDDLDGNGHEIIHKVAQELLHSTSNRYRSINRNNQ</sequence>
<feature type="region of interest" description="Disordered" evidence="12">
    <location>
        <begin position="904"/>
        <end position="924"/>
    </location>
</feature>
<feature type="transmembrane region" description="Helical" evidence="13">
    <location>
        <begin position="576"/>
        <end position="594"/>
    </location>
</feature>
<name>A0A8S2JDV9_9BILA</name>
<organism evidence="15 16">
    <name type="scientific">Rotaria magnacalcarata</name>
    <dbReference type="NCBI Taxonomy" id="392030"/>
    <lineage>
        <taxon>Eukaryota</taxon>
        <taxon>Metazoa</taxon>
        <taxon>Spiralia</taxon>
        <taxon>Gnathifera</taxon>
        <taxon>Rotifera</taxon>
        <taxon>Eurotatoria</taxon>
        <taxon>Bdelloidea</taxon>
        <taxon>Philodinida</taxon>
        <taxon>Philodinidae</taxon>
        <taxon>Rotaria</taxon>
    </lineage>
</organism>
<comment type="caution">
    <text evidence="15">The sequence shown here is derived from an EMBL/GenBank/DDBJ whole genome shotgun (WGS) entry which is preliminary data.</text>
</comment>
<keyword evidence="10 13" id="KW-0472">Membrane</keyword>
<keyword evidence="9" id="KW-0406">Ion transport</keyword>
<dbReference type="GO" id="GO:0051260">
    <property type="term" value="P:protein homooligomerization"/>
    <property type="evidence" value="ECO:0007669"/>
    <property type="project" value="InterPro"/>
</dbReference>
<dbReference type="Gene3D" id="3.30.710.10">
    <property type="entry name" value="Potassium Channel Kv1.1, Chain A"/>
    <property type="match status" value="1"/>
</dbReference>
<keyword evidence="8 13" id="KW-1133">Transmembrane helix</keyword>
<dbReference type="GO" id="GO:0001508">
    <property type="term" value="P:action potential"/>
    <property type="evidence" value="ECO:0007669"/>
    <property type="project" value="TreeGrafter"/>
</dbReference>
<feature type="transmembrane region" description="Helical" evidence="13">
    <location>
        <begin position="770"/>
        <end position="790"/>
    </location>
</feature>
<evidence type="ECO:0000256" key="6">
    <source>
        <dbReference type="ARBA" id="ARBA00022882"/>
    </source>
</evidence>
<dbReference type="Gene3D" id="1.20.120.350">
    <property type="entry name" value="Voltage-gated potassium channels. Chain C"/>
    <property type="match status" value="1"/>
</dbReference>
<dbReference type="GO" id="GO:0005251">
    <property type="term" value="F:delayed rectifier potassium channel activity"/>
    <property type="evidence" value="ECO:0007669"/>
    <property type="project" value="TreeGrafter"/>
</dbReference>
<evidence type="ECO:0000256" key="10">
    <source>
        <dbReference type="ARBA" id="ARBA00023136"/>
    </source>
</evidence>
<dbReference type="Proteomes" id="UP000681720">
    <property type="component" value="Unassembled WGS sequence"/>
</dbReference>
<dbReference type="InterPro" id="IPR028325">
    <property type="entry name" value="VG_K_chnl"/>
</dbReference>
<dbReference type="SUPFAM" id="SSF54695">
    <property type="entry name" value="POZ domain"/>
    <property type="match status" value="1"/>
</dbReference>
<accession>A0A8S2JDV9</accession>
<evidence type="ECO:0000259" key="14">
    <source>
        <dbReference type="SMART" id="SM00225"/>
    </source>
</evidence>
<feature type="transmembrane region" description="Helical" evidence="13">
    <location>
        <begin position="742"/>
        <end position="763"/>
    </location>
</feature>
<evidence type="ECO:0000256" key="11">
    <source>
        <dbReference type="ARBA" id="ARBA00023303"/>
    </source>
</evidence>
<keyword evidence="7" id="KW-0630">Potassium</keyword>
<evidence type="ECO:0000256" key="9">
    <source>
        <dbReference type="ARBA" id="ARBA00023065"/>
    </source>
</evidence>
<dbReference type="SMART" id="SM00225">
    <property type="entry name" value="BTB"/>
    <property type="match status" value="1"/>
</dbReference>
<evidence type="ECO:0000256" key="7">
    <source>
        <dbReference type="ARBA" id="ARBA00022958"/>
    </source>
</evidence>
<comment type="subcellular location">
    <subcellularLocation>
        <location evidence="1">Membrane</location>
        <topology evidence="1">Multi-pass membrane protein</topology>
    </subcellularLocation>
</comment>
<evidence type="ECO:0000256" key="12">
    <source>
        <dbReference type="SAM" id="MobiDB-lite"/>
    </source>
</evidence>
<dbReference type="PRINTS" id="PR00169">
    <property type="entry name" value="KCHANNEL"/>
</dbReference>
<keyword evidence="3" id="KW-0633">Potassium transport</keyword>
<feature type="transmembrane region" description="Helical" evidence="13">
    <location>
        <begin position="638"/>
        <end position="656"/>
    </location>
</feature>
<dbReference type="PANTHER" id="PTHR11537">
    <property type="entry name" value="VOLTAGE-GATED POTASSIUM CHANNEL"/>
    <property type="match status" value="1"/>
</dbReference>
<evidence type="ECO:0000256" key="13">
    <source>
        <dbReference type="SAM" id="Phobius"/>
    </source>
</evidence>
<keyword evidence="2" id="KW-0813">Transport</keyword>
<dbReference type="SUPFAM" id="SSF81324">
    <property type="entry name" value="Voltage-gated potassium channels"/>
    <property type="match status" value="1"/>
</dbReference>
<dbReference type="InterPro" id="IPR000210">
    <property type="entry name" value="BTB/POZ_dom"/>
</dbReference>
<feature type="compositionally biased region" description="Acidic residues" evidence="12">
    <location>
        <begin position="904"/>
        <end position="920"/>
    </location>
</feature>
<dbReference type="Gene3D" id="1.10.287.70">
    <property type="match status" value="1"/>
</dbReference>
<dbReference type="AlphaFoldDB" id="A0A8S2JDV9"/>
<dbReference type="Pfam" id="PF02214">
    <property type="entry name" value="BTB_2"/>
    <property type="match status" value="1"/>
</dbReference>
<dbReference type="GO" id="GO:0008076">
    <property type="term" value="C:voltage-gated potassium channel complex"/>
    <property type="evidence" value="ECO:0007669"/>
    <property type="project" value="InterPro"/>
</dbReference>
<dbReference type="EMBL" id="CAJOBJ010000230">
    <property type="protein sequence ID" value="CAF3806671.1"/>
    <property type="molecule type" value="Genomic_DNA"/>
</dbReference>
<feature type="transmembrane region" description="Helical" evidence="13">
    <location>
        <begin position="668"/>
        <end position="689"/>
    </location>
</feature>
<feature type="transmembrane region" description="Helical" evidence="13">
    <location>
        <begin position="802"/>
        <end position="824"/>
    </location>
</feature>
<keyword evidence="5" id="KW-0631">Potassium channel</keyword>
<keyword evidence="6" id="KW-0851">Voltage-gated channel</keyword>
<keyword evidence="4 13" id="KW-0812">Transmembrane</keyword>
<gene>
    <name evidence="15" type="ORF">GIL414_LOCUS1399</name>
</gene>